<feature type="region of interest" description="Disordered" evidence="1">
    <location>
        <begin position="34"/>
        <end position="119"/>
    </location>
</feature>
<keyword evidence="4" id="KW-1185">Reference proteome</keyword>
<feature type="signal peptide" evidence="2">
    <location>
        <begin position="1"/>
        <end position="31"/>
    </location>
</feature>
<name>A0ABW5WFB3_9PSEU</name>
<evidence type="ECO:0000313" key="4">
    <source>
        <dbReference type="Proteomes" id="UP001597478"/>
    </source>
</evidence>
<feature type="compositionally biased region" description="Polar residues" evidence="1">
    <location>
        <begin position="110"/>
        <end position="119"/>
    </location>
</feature>
<dbReference type="Proteomes" id="UP001597478">
    <property type="component" value="Unassembled WGS sequence"/>
</dbReference>
<sequence length="119" mass="12120">MASKNRRPWFVVATAAAGVGGVIAIAGTASADDVSLNDGKAAAQVQQADHGQQADADSAASADSPTDRDDVHTANTPDDSPTDRDDVHTADSPADRDDDRDDVSTVSTANTPDSADSPE</sequence>
<dbReference type="EMBL" id="JBHUOF010000049">
    <property type="protein sequence ID" value="MFD2802683.1"/>
    <property type="molecule type" value="Genomic_DNA"/>
</dbReference>
<feature type="compositionally biased region" description="Low complexity" evidence="1">
    <location>
        <begin position="41"/>
        <end position="64"/>
    </location>
</feature>
<accession>A0ABW5WFB3</accession>
<evidence type="ECO:0000313" key="3">
    <source>
        <dbReference type="EMBL" id="MFD2802683.1"/>
    </source>
</evidence>
<protein>
    <submittedName>
        <fullName evidence="3">Uncharacterized protein</fullName>
    </submittedName>
</protein>
<dbReference type="RefSeq" id="WP_377396153.1">
    <property type="nucleotide sequence ID" value="NZ_JBHSAN010000054.1"/>
</dbReference>
<comment type="caution">
    <text evidence="3">The sequence shown here is derived from an EMBL/GenBank/DDBJ whole genome shotgun (WGS) entry which is preliminary data.</text>
</comment>
<organism evidence="3 4">
    <name type="scientific">Prauserella oleivorans</name>
    <dbReference type="NCBI Taxonomy" id="1478153"/>
    <lineage>
        <taxon>Bacteria</taxon>
        <taxon>Bacillati</taxon>
        <taxon>Actinomycetota</taxon>
        <taxon>Actinomycetes</taxon>
        <taxon>Pseudonocardiales</taxon>
        <taxon>Pseudonocardiaceae</taxon>
        <taxon>Prauserella</taxon>
    </lineage>
</organism>
<feature type="chain" id="PRO_5046087649" evidence="2">
    <location>
        <begin position="32"/>
        <end position="119"/>
    </location>
</feature>
<proteinExistence type="predicted"/>
<reference evidence="4" key="1">
    <citation type="journal article" date="2019" name="Int. J. Syst. Evol. Microbiol.">
        <title>The Global Catalogue of Microorganisms (GCM) 10K type strain sequencing project: providing services to taxonomists for standard genome sequencing and annotation.</title>
        <authorList>
            <consortium name="The Broad Institute Genomics Platform"/>
            <consortium name="The Broad Institute Genome Sequencing Center for Infectious Disease"/>
            <person name="Wu L."/>
            <person name="Ma J."/>
        </authorList>
    </citation>
    <scope>NUCLEOTIDE SEQUENCE [LARGE SCALE GENOMIC DNA]</scope>
    <source>
        <strain evidence="4">IBRC-M 10906</strain>
    </source>
</reference>
<keyword evidence="2" id="KW-0732">Signal</keyword>
<evidence type="ECO:0000256" key="2">
    <source>
        <dbReference type="SAM" id="SignalP"/>
    </source>
</evidence>
<feature type="compositionally biased region" description="Basic and acidic residues" evidence="1">
    <location>
        <begin position="81"/>
        <end position="97"/>
    </location>
</feature>
<evidence type="ECO:0000256" key="1">
    <source>
        <dbReference type="SAM" id="MobiDB-lite"/>
    </source>
</evidence>
<gene>
    <name evidence="3" type="ORF">ACFS2C_25155</name>
</gene>